<dbReference type="EMBL" id="GITU01006077">
    <property type="protein sequence ID" value="MBC1174780.1"/>
    <property type="molecule type" value="Transcribed_RNA"/>
</dbReference>
<proteinExistence type="predicted"/>
<evidence type="ECO:0000256" key="1">
    <source>
        <dbReference type="SAM" id="SignalP"/>
    </source>
</evidence>
<keyword evidence="1" id="KW-0732">Signal</keyword>
<feature type="signal peptide" evidence="1">
    <location>
        <begin position="1"/>
        <end position="20"/>
    </location>
</feature>
<reference evidence="2" key="1">
    <citation type="journal article" date="2020" name="BMC">
        <title>Leishmania infection induces a limited differential gene expression in the sand fly midgut.</title>
        <authorList>
            <person name="Coutinho-Abreu I.V."/>
            <person name="Serafim T.D."/>
            <person name="Meneses C."/>
            <person name="Kamhawi S."/>
            <person name="Oliveira F."/>
            <person name="Valenzuela J.G."/>
        </authorList>
    </citation>
    <scope>NUCLEOTIDE SEQUENCE</scope>
    <source>
        <strain evidence="2">Jacobina</strain>
        <tissue evidence="2">Midgut</tissue>
    </source>
</reference>
<dbReference type="VEuPathDB" id="VectorBase:LLONM1_005801"/>
<protein>
    <submittedName>
        <fullName evidence="2">Putative neuropeptide cchamide-1</fullName>
    </submittedName>
</protein>
<accession>A0A7G3AQZ6</accession>
<keyword evidence="2" id="KW-0527">Neuropeptide</keyword>
<feature type="chain" id="PRO_5028957287" evidence="1">
    <location>
        <begin position="21"/>
        <end position="168"/>
    </location>
</feature>
<evidence type="ECO:0000313" key="2">
    <source>
        <dbReference type="EMBL" id="MBC1174780.1"/>
    </source>
</evidence>
<name>A0A7G3AQZ6_LUTLO</name>
<dbReference type="AlphaFoldDB" id="A0A7G3AQZ6"/>
<sequence>MKLILSLLLVISLYKDSVEGSCLSYGHSCWGAHGKRSPPRVLPRPPPHINLPTRWALLKIIPDKNLFEMKAKIQGNPMDRINDSRFFRSLATDTVENAEDIDSLRQTQDNFDGRQGSNVNLNKFFIERDSREANDVSRPDLDNEITNNDPKDAKFYKFSDADTPKVFV</sequence>
<dbReference type="GO" id="GO:0007218">
    <property type="term" value="P:neuropeptide signaling pathway"/>
    <property type="evidence" value="ECO:0007669"/>
    <property type="project" value="UniProtKB-KW"/>
</dbReference>
<organism evidence="2">
    <name type="scientific">Lutzomyia longipalpis</name>
    <name type="common">Sand fly</name>
    <dbReference type="NCBI Taxonomy" id="7200"/>
    <lineage>
        <taxon>Eukaryota</taxon>
        <taxon>Metazoa</taxon>
        <taxon>Ecdysozoa</taxon>
        <taxon>Arthropoda</taxon>
        <taxon>Hexapoda</taxon>
        <taxon>Insecta</taxon>
        <taxon>Pterygota</taxon>
        <taxon>Neoptera</taxon>
        <taxon>Endopterygota</taxon>
        <taxon>Diptera</taxon>
        <taxon>Nematocera</taxon>
        <taxon>Psychodoidea</taxon>
        <taxon>Psychodidae</taxon>
        <taxon>Lutzomyia</taxon>
        <taxon>Lutzomyia</taxon>
    </lineage>
</organism>